<dbReference type="OrthoDB" id="9905136at2"/>
<sequence length="126" mass="13532">MCNGSIPKERRTGFGSLLHFDLRTLFLLVNLSAVYFFLVNCAGEFVATLLVGPLVLMVSVVILRVENMVYGLLFGGMFAVVMVIIAAGAFAPVPPGQVVFASLVYPPASSALGLICVAHRQVWRGM</sequence>
<gene>
    <name evidence="2" type="ORF">Pan14r_49130</name>
</gene>
<feature type="transmembrane region" description="Helical" evidence="1">
    <location>
        <begin position="45"/>
        <end position="63"/>
    </location>
</feature>
<dbReference type="EMBL" id="SJPL01000001">
    <property type="protein sequence ID" value="TWT72593.1"/>
    <property type="molecule type" value="Genomic_DNA"/>
</dbReference>
<reference evidence="2 3" key="1">
    <citation type="submission" date="2019-02" db="EMBL/GenBank/DDBJ databases">
        <title>Deep-cultivation of Planctomycetes and their phenomic and genomic characterization uncovers novel biology.</title>
        <authorList>
            <person name="Wiegand S."/>
            <person name="Jogler M."/>
            <person name="Boedeker C."/>
            <person name="Pinto D."/>
            <person name="Vollmers J."/>
            <person name="Rivas-Marin E."/>
            <person name="Kohn T."/>
            <person name="Peeters S.H."/>
            <person name="Heuer A."/>
            <person name="Rast P."/>
            <person name="Oberbeckmann S."/>
            <person name="Bunk B."/>
            <person name="Jeske O."/>
            <person name="Meyerdierks A."/>
            <person name="Storesund J.E."/>
            <person name="Kallscheuer N."/>
            <person name="Luecker S."/>
            <person name="Lage O.M."/>
            <person name="Pohl T."/>
            <person name="Merkel B.J."/>
            <person name="Hornburger P."/>
            <person name="Mueller R.-W."/>
            <person name="Bruemmer F."/>
            <person name="Labrenz M."/>
            <person name="Spormann A.M."/>
            <person name="Op Den Camp H."/>
            <person name="Overmann J."/>
            <person name="Amann R."/>
            <person name="Jetten M.S.M."/>
            <person name="Mascher T."/>
            <person name="Medema M.H."/>
            <person name="Devos D.P."/>
            <person name="Kaster A.-K."/>
            <person name="Ovreas L."/>
            <person name="Rohde M."/>
            <person name="Galperin M.Y."/>
            <person name="Jogler C."/>
        </authorList>
    </citation>
    <scope>NUCLEOTIDE SEQUENCE [LARGE SCALE GENOMIC DNA]</scope>
    <source>
        <strain evidence="2 3">Pan14r</strain>
    </source>
</reference>
<feature type="transmembrane region" description="Helical" evidence="1">
    <location>
        <begin position="97"/>
        <end position="118"/>
    </location>
</feature>
<name>A0A5C5YCU6_9PLAN</name>
<dbReference type="Proteomes" id="UP000317238">
    <property type="component" value="Unassembled WGS sequence"/>
</dbReference>
<keyword evidence="1" id="KW-0812">Transmembrane</keyword>
<protein>
    <submittedName>
        <fullName evidence="2">Uncharacterized protein</fullName>
    </submittedName>
</protein>
<evidence type="ECO:0000313" key="2">
    <source>
        <dbReference type="EMBL" id="TWT72593.1"/>
    </source>
</evidence>
<accession>A0A5C5YCU6</accession>
<evidence type="ECO:0000313" key="3">
    <source>
        <dbReference type="Proteomes" id="UP000317238"/>
    </source>
</evidence>
<dbReference type="AlphaFoldDB" id="A0A5C5YCU6"/>
<comment type="caution">
    <text evidence="2">The sequence shown here is derived from an EMBL/GenBank/DDBJ whole genome shotgun (WGS) entry which is preliminary data.</text>
</comment>
<dbReference type="RefSeq" id="WP_145292931.1">
    <property type="nucleotide sequence ID" value="NZ_CP036319.1"/>
</dbReference>
<feature type="transmembrane region" description="Helical" evidence="1">
    <location>
        <begin position="20"/>
        <end position="39"/>
    </location>
</feature>
<evidence type="ECO:0000256" key="1">
    <source>
        <dbReference type="SAM" id="Phobius"/>
    </source>
</evidence>
<keyword evidence="1" id="KW-0472">Membrane</keyword>
<keyword evidence="3" id="KW-1185">Reference proteome</keyword>
<keyword evidence="1" id="KW-1133">Transmembrane helix</keyword>
<feature type="transmembrane region" description="Helical" evidence="1">
    <location>
        <begin position="70"/>
        <end position="91"/>
    </location>
</feature>
<proteinExistence type="predicted"/>
<organism evidence="2 3">
    <name type="scientific">Crateriforma conspicua</name>
    <dbReference type="NCBI Taxonomy" id="2527996"/>
    <lineage>
        <taxon>Bacteria</taxon>
        <taxon>Pseudomonadati</taxon>
        <taxon>Planctomycetota</taxon>
        <taxon>Planctomycetia</taxon>
        <taxon>Planctomycetales</taxon>
        <taxon>Planctomycetaceae</taxon>
        <taxon>Crateriforma</taxon>
    </lineage>
</organism>